<sequence length="196" mass="21422">MIWFMTIDPASRELLFDAHTAFTFDQEPLQDDIVEHLYELIRFAPTAVNSQPLRLVIVDRDARPRLLPYMAGGNQAKTESAPLTLIAAADTGFHDHLPTVFPHNPGMRDAFLEDEARAAFARAQGWLQVGYVILGIRALGLAAGPMTGFDAAGVTADLLTDTGLEALCVINVGRPGPDAFFPRSPRLAADQVIRRL</sequence>
<dbReference type="GO" id="GO:0016491">
    <property type="term" value="F:oxidoreductase activity"/>
    <property type="evidence" value="ECO:0007669"/>
    <property type="project" value="InterPro"/>
</dbReference>
<evidence type="ECO:0000313" key="2">
    <source>
        <dbReference type="EMBL" id="CAB4931049.1"/>
    </source>
</evidence>
<evidence type="ECO:0000259" key="1">
    <source>
        <dbReference type="Pfam" id="PF00881"/>
    </source>
</evidence>
<proteinExistence type="predicted"/>
<gene>
    <name evidence="2" type="ORF">UFOPK3674_01152</name>
</gene>
<reference evidence="2" key="1">
    <citation type="submission" date="2020-05" db="EMBL/GenBank/DDBJ databases">
        <authorList>
            <person name="Chiriac C."/>
            <person name="Salcher M."/>
            <person name="Ghai R."/>
            <person name="Kavagutti S V."/>
        </authorList>
    </citation>
    <scope>NUCLEOTIDE SEQUENCE</scope>
</reference>
<dbReference type="InterPro" id="IPR050461">
    <property type="entry name" value="Nitroreductase_HadB/RutE"/>
</dbReference>
<dbReference type="NCBIfam" id="NF003768">
    <property type="entry name" value="PRK05365.1"/>
    <property type="match status" value="1"/>
</dbReference>
<organism evidence="2">
    <name type="scientific">freshwater metagenome</name>
    <dbReference type="NCBI Taxonomy" id="449393"/>
    <lineage>
        <taxon>unclassified sequences</taxon>
        <taxon>metagenomes</taxon>
        <taxon>ecological metagenomes</taxon>
    </lineage>
</organism>
<feature type="domain" description="Nitroreductase" evidence="1">
    <location>
        <begin position="23"/>
        <end position="173"/>
    </location>
</feature>
<dbReference type="Pfam" id="PF00881">
    <property type="entry name" value="Nitroreductase"/>
    <property type="match status" value="1"/>
</dbReference>
<name>A0A6J7IIX2_9ZZZZ</name>
<dbReference type="SUPFAM" id="SSF55469">
    <property type="entry name" value="FMN-dependent nitroreductase-like"/>
    <property type="match status" value="1"/>
</dbReference>
<dbReference type="EMBL" id="CAFBMX010000005">
    <property type="protein sequence ID" value="CAB4931049.1"/>
    <property type="molecule type" value="Genomic_DNA"/>
</dbReference>
<dbReference type="InterPro" id="IPR029479">
    <property type="entry name" value="Nitroreductase"/>
</dbReference>
<dbReference type="PANTHER" id="PTHR43543">
    <property type="entry name" value="MALONIC SEMIALDEHYDE REDUCTASE RUTE-RELATED"/>
    <property type="match status" value="1"/>
</dbReference>
<accession>A0A6J7IIX2</accession>
<dbReference type="Gene3D" id="3.40.109.10">
    <property type="entry name" value="NADH Oxidase"/>
    <property type="match status" value="1"/>
</dbReference>
<dbReference type="InterPro" id="IPR000415">
    <property type="entry name" value="Nitroreductase-like"/>
</dbReference>
<dbReference type="PANTHER" id="PTHR43543:SF1">
    <property type="entry name" value="MALONIC SEMIALDEHYDE REDUCTASE RUTE-RELATED"/>
    <property type="match status" value="1"/>
</dbReference>
<protein>
    <submittedName>
        <fullName evidence="2">Unannotated protein</fullName>
    </submittedName>
</protein>
<dbReference type="AlphaFoldDB" id="A0A6J7IIX2"/>